<dbReference type="EMBL" id="JAROCD010000002">
    <property type="protein sequence ID" value="MDN4600656.1"/>
    <property type="molecule type" value="Genomic_DNA"/>
</dbReference>
<accession>A0ABT8J6F2</accession>
<sequence>MSKVVRSNGSFYWYVDPDANNAGKITLHIVSEEENSKAGQKNIYDTEEQH</sequence>
<name>A0ABT8J6F2_9BACL</name>
<keyword evidence="2" id="KW-1185">Reference proteome</keyword>
<evidence type="ECO:0000313" key="1">
    <source>
        <dbReference type="EMBL" id="MDN4600656.1"/>
    </source>
</evidence>
<gene>
    <name evidence="1" type="ORF">P5G61_05420</name>
</gene>
<evidence type="ECO:0000313" key="2">
    <source>
        <dbReference type="Proteomes" id="UP001174205"/>
    </source>
</evidence>
<organism evidence="1 2">
    <name type="scientific">Paenibacillus vandeheii</name>
    <dbReference type="NCBI Taxonomy" id="3035917"/>
    <lineage>
        <taxon>Bacteria</taxon>
        <taxon>Bacillati</taxon>
        <taxon>Bacillota</taxon>
        <taxon>Bacilli</taxon>
        <taxon>Bacillales</taxon>
        <taxon>Paenibacillaceae</taxon>
        <taxon>Paenibacillus</taxon>
    </lineage>
</organism>
<protein>
    <submittedName>
        <fullName evidence="1">Uncharacterized protein</fullName>
    </submittedName>
</protein>
<reference evidence="1" key="1">
    <citation type="submission" date="2023-03" db="EMBL/GenBank/DDBJ databases">
        <title>MT1 and MT2 Draft Genomes of Novel Species.</title>
        <authorList>
            <person name="Venkateswaran K."/>
        </authorList>
    </citation>
    <scope>NUCLEOTIDE SEQUENCE</scope>
    <source>
        <strain evidence="1">F6_3S_P_1C</strain>
    </source>
</reference>
<comment type="caution">
    <text evidence="1">The sequence shown here is derived from an EMBL/GenBank/DDBJ whole genome shotgun (WGS) entry which is preliminary data.</text>
</comment>
<proteinExistence type="predicted"/>
<dbReference type="Proteomes" id="UP001174205">
    <property type="component" value="Unassembled WGS sequence"/>
</dbReference>